<name>A0ABQ8H0G0_9ROSI</name>
<dbReference type="InterPro" id="IPR006501">
    <property type="entry name" value="Pectinesterase_inhib_dom"/>
</dbReference>
<gene>
    <name evidence="2" type="ORF">JRO89_XSUnG0005400</name>
</gene>
<reference evidence="2 3" key="1">
    <citation type="submission" date="2021-02" db="EMBL/GenBank/DDBJ databases">
        <title>Plant Genome Project.</title>
        <authorList>
            <person name="Zhang R.-G."/>
        </authorList>
    </citation>
    <scope>NUCLEOTIDE SEQUENCE [LARGE SCALE GENOMIC DNA]</scope>
    <source>
        <tissue evidence="2">Leaves</tissue>
    </source>
</reference>
<dbReference type="Proteomes" id="UP000827721">
    <property type="component" value="Unassembled WGS sequence"/>
</dbReference>
<dbReference type="EMBL" id="JAFEMO010000020">
    <property type="protein sequence ID" value="KAH7534134.1"/>
    <property type="molecule type" value="Genomic_DNA"/>
</dbReference>
<dbReference type="Pfam" id="PF04043">
    <property type="entry name" value="PMEI"/>
    <property type="match status" value="1"/>
</dbReference>
<evidence type="ECO:0000313" key="2">
    <source>
        <dbReference type="EMBL" id="KAH7534134.1"/>
    </source>
</evidence>
<keyword evidence="3" id="KW-1185">Reference proteome</keyword>
<dbReference type="InterPro" id="IPR035513">
    <property type="entry name" value="Invertase/methylesterase_inhib"/>
</dbReference>
<organism evidence="2 3">
    <name type="scientific">Xanthoceras sorbifolium</name>
    <dbReference type="NCBI Taxonomy" id="99658"/>
    <lineage>
        <taxon>Eukaryota</taxon>
        <taxon>Viridiplantae</taxon>
        <taxon>Streptophyta</taxon>
        <taxon>Embryophyta</taxon>
        <taxon>Tracheophyta</taxon>
        <taxon>Spermatophyta</taxon>
        <taxon>Magnoliopsida</taxon>
        <taxon>eudicotyledons</taxon>
        <taxon>Gunneridae</taxon>
        <taxon>Pentapetalae</taxon>
        <taxon>rosids</taxon>
        <taxon>malvids</taxon>
        <taxon>Sapindales</taxon>
        <taxon>Sapindaceae</taxon>
        <taxon>Xanthoceroideae</taxon>
        <taxon>Xanthoceras</taxon>
    </lineage>
</organism>
<accession>A0ABQ8H0G0</accession>
<feature type="domain" description="Pectinesterase inhibitor" evidence="1">
    <location>
        <begin position="1"/>
        <end position="77"/>
    </location>
</feature>
<proteinExistence type="predicted"/>
<protein>
    <recommendedName>
        <fullName evidence="1">Pectinesterase inhibitor domain-containing protein</fullName>
    </recommendedName>
</protein>
<dbReference type="CDD" id="cd15798">
    <property type="entry name" value="PMEI-like_3"/>
    <property type="match status" value="1"/>
</dbReference>
<comment type="caution">
    <text evidence="2">The sequence shown here is derived from an EMBL/GenBank/DDBJ whole genome shotgun (WGS) entry which is preliminary data.</text>
</comment>
<evidence type="ECO:0000259" key="1">
    <source>
        <dbReference type="Pfam" id="PF04043"/>
    </source>
</evidence>
<evidence type="ECO:0000313" key="3">
    <source>
        <dbReference type="Proteomes" id="UP000827721"/>
    </source>
</evidence>
<sequence>MESAINDIENSFDKMGLFNLYKLGEYVHELRIWLSGAITFEESCLDEFENITNSEAEEKMKKILRASTEITSNGLAICSGRRKLLATTPTTIEADAVVAKDGSGQFKTNH</sequence>
<dbReference type="PANTHER" id="PTHR31707">
    <property type="entry name" value="PECTINESTERASE"/>
    <property type="match status" value="1"/>
</dbReference>
<dbReference type="Gene3D" id="1.20.140.40">
    <property type="entry name" value="Invertase/pectin methylesterase inhibitor family protein"/>
    <property type="match status" value="1"/>
</dbReference>
<dbReference type="SUPFAM" id="SSF101148">
    <property type="entry name" value="Plant invertase/pectin methylesterase inhibitor"/>
    <property type="match status" value="1"/>
</dbReference>